<reference evidence="1" key="1">
    <citation type="submission" date="2020-12" db="EMBL/GenBank/DDBJ databases">
        <title>Metabolic potential, ecology and presence of endohyphal bacteria is reflected in genomic diversity of Mucoromycotina.</title>
        <authorList>
            <person name="Muszewska A."/>
            <person name="Okrasinska A."/>
            <person name="Steczkiewicz K."/>
            <person name="Drgas O."/>
            <person name="Orlowska M."/>
            <person name="Perlinska-Lenart U."/>
            <person name="Aleksandrzak-Piekarczyk T."/>
            <person name="Szatraj K."/>
            <person name="Zielenkiewicz U."/>
            <person name="Pilsyk S."/>
            <person name="Malc E."/>
            <person name="Mieczkowski P."/>
            <person name="Kruszewska J.S."/>
            <person name="Biernat P."/>
            <person name="Pawlowska J."/>
        </authorList>
    </citation>
    <scope>NUCLEOTIDE SEQUENCE</scope>
    <source>
        <strain evidence="1">WA0000017839</strain>
    </source>
</reference>
<dbReference type="EMBL" id="JAEPRD010000080">
    <property type="protein sequence ID" value="KAG2200662.1"/>
    <property type="molecule type" value="Genomic_DNA"/>
</dbReference>
<organism evidence="1 2">
    <name type="scientific">Mucor saturninus</name>
    <dbReference type="NCBI Taxonomy" id="64648"/>
    <lineage>
        <taxon>Eukaryota</taxon>
        <taxon>Fungi</taxon>
        <taxon>Fungi incertae sedis</taxon>
        <taxon>Mucoromycota</taxon>
        <taxon>Mucoromycotina</taxon>
        <taxon>Mucoromycetes</taxon>
        <taxon>Mucorales</taxon>
        <taxon>Mucorineae</taxon>
        <taxon>Mucoraceae</taxon>
        <taxon>Mucor</taxon>
    </lineage>
</organism>
<protein>
    <submittedName>
        <fullName evidence="1">Uncharacterized protein</fullName>
    </submittedName>
</protein>
<accession>A0A8H7V088</accession>
<sequence>MDGIGSSVRHRAERLVMESSGNLSPLQSLKSSFEYLVLPQRSAPEAELLMKLNELLAEQEEVTRILKNEHVGLITVKPEDSIKNALFKINTN</sequence>
<evidence type="ECO:0000313" key="2">
    <source>
        <dbReference type="Proteomes" id="UP000603453"/>
    </source>
</evidence>
<dbReference type="AlphaFoldDB" id="A0A8H7V088"/>
<gene>
    <name evidence="1" type="ORF">INT47_005818</name>
</gene>
<comment type="caution">
    <text evidence="1">The sequence shown here is derived from an EMBL/GenBank/DDBJ whole genome shotgun (WGS) entry which is preliminary data.</text>
</comment>
<keyword evidence="2" id="KW-1185">Reference proteome</keyword>
<evidence type="ECO:0000313" key="1">
    <source>
        <dbReference type="EMBL" id="KAG2200662.1"/>
    </source>
</evidence>
<name>A0A8H7V088_9FUNG</name>
<proteinExistence type="predicted"/>
<dbReference type="Proteomes" id="UP000603453">
    <property type="component" value="Unassembled WGS sequence"/>
</dbReference>
<dbReference type="OrthoDB" id="2256163at2759"/>